<gene>
    <name evidence="1" type="ORF">NKI27_01320</name>
</gene>
<dbReference type="Proteomes" id="UP001163739">
    <property type="component" value="Chromosome"/>
</dbReference>
<sequence length="126" mass="14232">MKKTPSEVSEWAEEAKSALGVAWMLLKGEQPEPNAEQKSYLFKYGAALCSLNRGIKDKEKQKSLYQFSAKRVAAGFEVDEASKVHYELNFLIAYVDAHIGLGLLNDDQAEEIMLYITEHFDINDLT</sequence>
<dbReference type="EMBL" id="CP100390">
    <property type="protein sequence ID" value="UZE96415.1"/>
    <property type="molecule type" value="Genomic_DNA"/>
</dbReference>
<evidence type="ECO:0000313" key="1">
    <source>
        <dbReference type="EMBL" id="UZE96415.1"/>
    </source>
</evidence>
<protein>
    <submittedName>
        <fullName evidence="1">Uncharacterized protein</fullName>
    </submittedName>
</protein>
<evidence type="ECO:0000313" key="2">
    <source>
        <dbReference type="Proteomes" id="UP001163739"/>
    </source>
</evidence>
<organism evidence="1 2">
    <name type="scientific">Alkalimarinus alittae</name>
    <dbReference type="NCBI Taxonomy" id="2961619"/>
    <lineage>
        <taxon>Bacteria</taxon>
        <taxon>Pseudomonadati</taxon>
        <taxon>Pseudomonadota</taxon>
        <taxon>Gammaproteobacteria</taxon>
        <taxon>Alteromonadales</taxon>
        <taxon>Alteromonadaceae</taxon>
        <taxon>Alkalimarinus</taxon>
    </lineage>
</organism>
<proteinExistence type="predicted"/>
<dbReference type="RefSeq" id="WP_265047901.1">
    <property type="nucleotide sequence ID" value="NZ_CP100390.1"/>
</dbReference>
<accession>A0ABY6N2Y9</accession>
<reference evidence="1" key="1">
    <citation type="submission" date="2022-06" db="EMBL/GenBank/DDBJ databases">
        <title>Alkalimarinus sp. nov., isolated from gut of a Alitta virens.</title>
        <authorList>
            <person name="Yang A.I."/>
            <person name="Shin N.-R."/>
        </authorList>
    </citation>
    <scope>NUCLEOTIDE SEQUENCE</scope>
    <source>
        <strain evidence="1">A2M4</strain>
    </source>
</reference>
<keyword evidence="2" id="KW-1185">Reference proteome</keyword>
<name>A0ABY6N2Y9_9ALTE</name>